<dbReference type="EMBL" id="CATOUU010001095">
    <property type="protein sequence ID" value="CAI9971687.1"/>
    <property type="molecule type" value="Genomic_DNA"/>
</dbReference>
<protein>
    <submittedName>
        <fullName evidence="2">Hypothetical_protein</fullName>
    </submittedName>
</protein>
<proteinExistence type="predicted"/>
<accession>A0AA86RET4</accession>
<organism evidence="1">
    <name type="scientific">Hexamita inflata</name>
    <dbReference type="NCBI Taxonomy" id="28002"/>
    <lineage>
        <taxon>Eukaryota</taxon>
        <taxon>Metamonada</taxon>
        <taxon>Diplomonadida</taxon>
        <taxon>Hexamitidae</taxon>
        <taxon>Hexamitinae</taxon>
        <taxon>Hexamita</taxon>
    </lineage>
</organism>
<dbReference type="AlphaFoldDB" id="A0AA86RET4"/>
<dbReference type="Proteomes" id="UP001642409">
    <property type="component" value="Unassembled WGS sequence"/>
</dbReference>
<reference evidence="2 3" key="2">
    <citation type="submission" date="2024-07" db="EMBL/GenBank/DDBJ databases">
        <authorList>
            <person name="Akdeniz Z."/>
        </authorList>
    </citation>
    <scope>NUCLEOTIDE SEQUENCE [LARGE SCALE GENOMIC DNA]</scope>
</reference>
<evidence type="ECO:0000313" key="3">
    <source>
        <dbReference type="Proteomes" id="UP001642409"/>
    </source>
</evidence>
<reference evidence="1" key="1">
    <citation type="submission" date="2023-06" db="EMBL/GenBank/DDBJ databases">
        <authorList>
            <person name="Kurt Z."/>
        </authorList>
    </citation>
    <scope>NUCLEOTIDE SEQUENCE</scope>
</reference>
<evidence type="ECO:0000313" key="2">
    <source>
        <dbReference type="EMBL" id="CAL6037252.1"/>
    </source>
</evidence>
<name>A0AA86RET4_9EUKA</name>
<gene>
    <name evidence="2" type="ORF">HINF_LOCUS36799</name>
    <name evidence="1" type="ORF">HINF_LOCUS59332</name>
</gene>
<sequence length="184" mass="21759">MNSLPQSCSRQQFRAKSRQSMFGKKIYTSISMNQIQQKTNGNKSIKSFIKTSESCVLPESITENKKIFRRDPYDNSKFDNHKNIEFNQPSTYQQLPYILSQIHSVEKMGRQTRTAARELKLVQTQAKFAAEADMRAGSIHKFIQQKQQQQLEEIKNEFQPVNHWKLENQKFCNHMFTEKKKKYE</sequence>
<comment type="caution">
    <text evidence="1">The sequence shown here is derived from an EMBL/GenBank/DDBJ whole genome shotgun (WGS) entry which is preliminary data.</text>
</comment>
<keyword evidence="3" id="KW-1185">Reference proteome</keyword>
<dbReference type="EMBL" id="CAXDID020000136">
    <property type="protein sequence ID" value="CAL6037252.1"/>
    <property type="molecule type" value="Genomic_DNA"/>
</dbReference>
<evidence type="ECO:0000313" key="1">
    <source>
        <dbReference type="EMBL" id="CAI9971687.1"/>
    </source>
</evidence>